<gene>
    <name evidence="1" type="ORF">Mal64_06890</name>
</gene>
<dbReference type="Proteomes" id="UP000315440">
    <property type="component" value="Unassembled WGS sequence"/>
</dbReference>
<dbReference type="SUPFAM" id="SSF53187">
    <property type="entry name" value="Zn-dependent exopeptidases"/>
    <property type="match status" value="1"/>
</dbReference>
<dbReference type="OrthoDB" id="8333609at2"/>
<dbReference type="EMBL" id="SJPQ01000001">
    <property type="protein sequence ID" value="TWT90304.1"/>
    <property type="molecule type" value="Genomic_DNA"/>
</dbReference>
<keyword evidence="1" id="KW-0378">Hydrolase</keyword>
<accession>A0A5C5ZS07</accession>
<dbReference type="PROSITE" id="PS51257">
    <property type="entry name" value="PROKAR_LIPOPROTEIN"/>
    <property type="match status" value="1"/>
</dbReference>
<name>A0A5C5ZS07_9BACT</name>
<comment type="caution">
    <text evidence="1">The sequence shown here is derived from an EMBL/GenBank/DDBJ whole genome shotgun (WGS) entry which is preliminary data.</text>
</comment>
<dbReference type="InterPro" id="IPR018247">
    <property type="entry name" value="EF_Hand_1_Ca_BS"/>
</dbReference>
<evidence type="ECO:0000313" key="2">
    <source>
        <dbReference type="Proteomes" id="UP000315440"/>
    </source>
</evidence>
<sequence>MFRPLAKGDRTSCVRVLGVVLGLVIGASGAACAQSPWLYYSVTRGDAPIILTAPHGGTLSYPFNERSCTDGQACALDTNTRQLALTTSNEFYALTGLRPYVVIAQGHRRFIDLNRSSEEAYDDQLAAPYYDYYHNAIDGFVADVRQRFGRGLLMDIHGQSAEPDTILRGTLDGLSVTEMLNALGEDALNGPGSVMRSFDEQGFKVYPDVDVPYAEQEEDPHFSGAYTVEAYGSNNASGIDTIQLEFGYDYRGGESWRDTAAALAVAMQAYHETYLSDPILPGDYNDDGTVDAADFTAWRDSLGGPAGSLPNSIVGGPIGMAHYDTWVAHFGDTLPLNAPIPEPMSGMLLVLGVAAGLFAFRSAR</sequence>
<keyword evidence="2" id="KW-1185">Reference proteome</keyword>
<dbReference type="Gene3D" id="3.40.630.40">
    <property type="entry name" value="Zn-dependent exopeptidases"/>
    <property type="match status" value="1"/>
</dbReference>
<dbReference type="PROSITE" id="PS00018">
    <property type="entry name" value="EF_HAND_1"/>
    <property type="match status" value="1"/>
</dbReference>
<organism evidence="1 2">
    <name type="scientific">Pseudobythopirellula maris</name>
    <dbReference type="NCBI Taxonomy" id="2527991"/>
    <lineage>
        <taxon>Bacteria</taxon>
        <taxon>Pseudomonadati</taxon>
        <taxon>Planctomycetota</taxon>
        <taxon>Planctomycetia</taxon>
        <taxon>Pirellulales</taxon>
        <taxon>Lacipirellulaceae</taxon>
        <taxon>Pseudobythopirellula</taxon>
    </lineage>
</organism>
<protein>
    <submittedName>
        <fullName evidence="1">N-formylglutamate amidohydrolase</fullName>
    </submittedName>
</protein>
<proteinExistence type="predicted"/>
<dbReference type="GO" id="GO:0016787">
    <property type="term" value="F:hydrolase activity"/>
    <property type="evidence" value="ECO:0007669"/>
    <property type="project" value="UniProtKB-KW"/>
</dbReference>
<reference evidence="1 2" key="1">
    <citation type="submission" date="2019-02" db="EMBL/GenBank/DDBJ databases">
        <title>Deep-cultivation of Planctomycetes and their phenomic and genomic characterization uncovers novel biology.</title>
        <authorList>
            <person name="Wiegand S."/>
            <person name="Jogler M."/>
            <person name="Boedeker C."/>
            <person name="Pinto D."/>
            <person name="Vollmers J."/>
            <person name="Rivas-Marin E."/>
            <person name="Kohn T."/>
            <person name="Peeters S.H."/>
            <person name="Heuer A."/>
            <person name="Rast P."/>
            <person name="Oberbeckmann S."/>
            <person name="Bunk B."/>
            <person name="Jeske O."/>
            <person name="Meyerdierks A."/>
            <person name="Storesund J.E."/>
            <person name="Kallscheuer N."/>
            <person name="Luecker S."/>
            <person name="Lage O.M."/>
            <person name="Pohl T."/>
            <person name="Merkel B.J."/>
            <person name="Hornburger P."/>
            <person name="Mueller R.-W."/>
            <person name="Bruemmer F."/>
            <person name="Labrenz M."/>
            <person name="Spormann A.M."/>
            <person name="Op Den Camp H."/>
            <person name="Overmann J."/>
            <person name="Amann R."/>
            <person name="Jetten M.S.M."/>
            <person name="Mascher T."/>
            <person name="Medema M.H."/>
            <person name="Devos D.P."/>
            <person name="Kaster A.-K."/>
            <person name="Ovreas L."/>
            <person name="Rohde M."/>
            <person name="Galperin M.Y."/>
            <person name="Jogler C."/>
        </authorList>
    </citation>
    <scope>NUCLEOTIDE SEQUENCE [LARGE SCALE GENOMIC DNA]</scope>
    <source>
        <strain evidence="1 2">Mal64</strain>
    </source>
</reference>
<evidence type="ECO:0000313" key="1">
    <source>
        <dbReference type="EMBL" id="TWT90304.1"/>
    </source>
</evidence>
<dbReference type="AlphaFoldDB" id="A0A5C5ZS07"/>